<comment type="caution">
    <text evidence="1">The sequence shown here is derived from an EMBL/GenBank/DDBJ whole genome shotgun (WGS) entry which is preliminary data.</text>
</comment>
<dbReference type="Proteomes" id="UP000699462">
    <property type="component" value="Unassembled WGS sequence"/>
</dbReference>
<gene>
    <name evidence="1" type="ORF">P879_11780</name>
</gene>
<keyword evidence="2" id="KW-1185">Reference proteome</keyword>
<evidence type="ECO:0000313" key="2">
    <source>
        <dbReference type="Proteomes" id="UP000699462"/>
    </source>
</evidence>
<dbReference type="EMBL" id="JTDF01018427">
    <property type="protein sequence ID" value="KAF8562644.1"/>
    <property type="molecule type" value="Genomic_DNA"/>
</dbReference>
<dbReference type="AlphaFoldDB" id="A0A8T0D6N0"/>
<dbReference type="OrthoDB" id="6270795at2759"/>
<name>A0A8T0D6N0_9TREM</name>
<evidence type="ECO:0000313" key="1">
    <source>
        <dbReference type="EMBL" id="KAF8562644.1"/>
    </source>
</evidence>
<organism evidence="1 2">
    <name type="scientific">Paragonimus westermani</name>
    <dbReference type="NCBI Taxonomy" id="34504"/>
    <lineage>
        <taxon>Eukaryota</taxon>
        <taxon>Metazoa</taxon>
        <taxon>Spiralia</taxon>
        <taxon>Lophotrochozoa</taxon>
        <taxon>Platyhelminthes</taxon>
        <taxon>Trematoda</taxon>
        <taxon>Digenea</taxon>
        <taxon>Plagiorchiida</taxon>
        <taxon>Troglotremata</taxon>
        <taxon>Troglotrematidae</taxon>
        <taxon>Paragonimus</taxon>
    </lineage>
</organism>
<proteinExistence type="predicted"/>
<accession>A0A8T0D6N0</accession>
<sequence>MDDIPLREFVLVSPTKGTVCQKIVGKQFVAGQITVEECQLRLKGKTMIDAPNTVDVNSTVIGHRSFFPNKLLIKTAAPGVNDR</sequence>
<reference evidence="1 2" key="1">
    <citation type="submission" date="2019-07" db="EMBL/GenBank/DDBJ databases">
        <title>Annotation for the trematode Paragonimus westermani.</title>
        <authorList>
            <person name="Choi Y.-J."/>
        </authorList>
    </citation>
    <scope>NUCLEOTIDE SEQUENCE [LARGE SCALE GENOMIC DNA]</scope>
    <source>
        <strain evidence="1">180907_Pwestermani</strain>
    </source>
</reference>
<protein>
    <submittedName>
        <fullName evidence="1">Uncharacterized protein</fullName>
    </submittedName>
</protein>